<keyword evidence="2" id="KW-0378">Hydrolase</keyword>
<keyword evidence="3" id="KW-1185">Reference proteome</keyword>
<dbReference type="InterPro" id="IPR026960">
    <property type="entry name" value="RVT-Znf"/>
</dbReference>
<feature type="non-terminal residue" evidence="2">
    <location>
        <position position="1"/>
    </location>
</feature>
<evidence type="ECO:0000313" key="3">
    <source>
        <dbReference type="Proteomes" id="UP000265520"/>
    </source>
</evidence>
<keyword evidence="2" id="KW-0347">Helicase</keyword>
<proteinExistence type="predicted"/>
<protein>
    <submittedName>
        <fullName evidence="2">Helicase-like protein</fullName>
    </submittedName>
</protein>
<dbReference type="EMBL" id="LXQA010267184">
    <property type="protein sequence ID" value="MCI39427.1"/>
    <property type="molecule type" value="Genomic_DNA"/>
</dbReference>
<dbReference type="AlphaFoldDB" id="A0A392RTF2"/>
<sequence>GAAWSWRRRLWEWEEEMLGECRGLLSDIVLQPTVADRWLWRHDPGGGYTVQSAYLLLTSRDVPDVEDSTDLIWHKQVPLKASVLAWRLLQNRLPTKDNLVRRCRTLNFAHSF</sequence>
<reference evidence="2 3" key="1">
    <citation type="journal article" date="2018" name="Front. Plant Sci.">
        <title>Red Clover (Trifolium pratense) and Zigzag Clover (T. medium) - A Picture of Genomic Similarities and Differences.</title>
        <authorList>
            <person name="Dluhosova J."/>
            <person name="Istvanek J."/>
            <person name="Nedelnik J."/>
            <person name="Repkova J."/>
        </authorList>
    </citation>
    <scope>NUCLEOTIDE SEQUENCE [LARGE SCALE GENOMIC DNA]</scope>
    <source>
        <strain evidence="3">cv. 10/8</strain>
        <tissue evidence="2">Leaf</tissue>
    </source>
</reference>
<dbReference type="Pfam" id="PF13966">
    <property type="entry name" value="zf-RVT"/>
    <property type="match status" value="1"/>
</dbReference>
<dbReference type="GO" id="GO:0004386">
    <property type="term" value="F:helicase activity"/>
    <property type="evidence" value="ECO:0007669"/>
    <property type="project" value="UniProtKB-KW"/>
</dbReference>
<name>A0A392RTF2_9FABA</name>
<organism evidence="2 3">
    <name type="scientific">Trifolium medium</name>
    <dbReference type="NCBI Taxonomy" id="97028"/>
    <lineage>
        <taxon>Eukaryota</taxon>
        <taxon>Viridiplantae</taxon>
        <taxon>Streptophyta</taxon>
        <taxon>Embryophyta</taxon>
        <taxon>Tracheophyta</taxon>
        <taxon>Spermatophyta</taxon>
        <taxon>Magnoliopsida</taxon>
        <taxon>eudicotyledons</taxon>
        <taxon>Gunneridae</taxon>
        <taxon>Pentapetalae</taxon>
        <taxon>rosids</taxon>
        <taxon>fabids</taxon>
        <taxon>Fabales</taxon>
        <taxon>Fabaceae</taxon>
        <taxon>Papilionoideae</taxon>
        <taxon>50 kb inversion clade</taxon>
        <taxon>NPAAA clade</taxon>
        <taxon>Hologalegina</taxon>
        <taxon>IRL clade</taxon>
        <taxon>Trifolieae</taxon>
        <taxon>Trifolium</taxon>
    </lineage>
</organism>
<evidence type="ECO:0000313" key="2">
    <source>
        <dbReference type="EMBL" id="MCI39427.1"/>
    </source>
</evidence>
<keyword evidence="2" id="KW-0067">ATP-binding</keyword>
<dbReference type="PANTHER" id="PTHR36617">
    <property type="entry name" value="PROTEIN, PUTATIVE-RELATED"/>
    <property type="match status" value="1"/>
</dbReference>
<accession>A0A392RTF2</accession>
<comment type="caution">
    <text evidence="2">The sequence shown here is derived from an EMBL/GenBank/DDBJ whole genome shotgun (WGS) entry which is preliminary data.</text>
</comment>
<dbReference type="PANTHER" id="PTHR36617:SF5">
    <property type="entry name" value="OS05G0421675 PROTEIN"/>
    <property type="match status" value="1"/>
</dbReference>
<dbReference type="Proteomes" id="UP000265520">
    <property type="component" value="Unassembled WGS sequence"/>
</dbReference>
<evidence type="ECO:0000259" key="1">
    <source>
        <dbReference type="Pfam" id="PF13966"/>
    </source>
</evidence>
<keyword evidence="2" id="KW-0547">Nucleotide-binding</keyword>
<feature type="domain" description="Reverse transcriptase zinc-binding" evidence="1">
    <location>
        <begin position="48"/>
        <end position="102"/>
    </location>
</feature>